<reference evidence="3" key="1">
    <citation type="submission" date="2016-10" db="EMBL/GenBank/DDBJ databases">
        <authorList>
            <person name="Varghese N."/>
            <person name="Submissions S."/>
        </authorList>
    </citation>
    <scope>NUCLEOTIDE SEQUENCE [LARGE SCALE GENOMIC DNA]</scope>
    <source>
        <strain evidence="3">DSM 21743</strain>
    </source>
</reference>
<feature type="transmembrane region" description="Helical" evidence="1">
    <location>
        <begin position="45"/>
        <end position="67"/>
    </location>
</feature>
<dbReference type="RefSeq" id="WP_091078231.1">
    <property type="nucleotide sequence ID" value="NZ_LT629799.1"/>
</dbReference>
<proteinExistence type="predicted"/>
<keyword evidence="1" id="KW-1133">Transmembrane helix</keyword>
<organism evidence="2 3">
    <name type="scientific">Microlunatus sagamiharensis</name>
    <dbReference type="NCBI Taxonomy" id="546874"/>
    <lineage>
        <taxon>Bacteria</taxon>
        <taxon>Bacillati</taxon>
        <taxon>Actinomycetota</taxon>
        <taxon>Actinomycetes</taxon>
        <taxon>Propionibacteriales</taxon>
        <taxon>Propionibacteriaceae</taxon>
        <taxon>Microlunatus</taxon>
    </lineage>
</organism>
<dbReference type="Proteomes" id="UP000198825">
    <property type="component" value="Chromosome I"/>
</dbReference>
<evidence type="ECO:0000313" key="2">
    <source>
        <dbReference type="EMBL" id="SDV03762.1"/>
    </source>
</evidence>
<protein>
    <submittedName>
        <fullName evidence="2">Putative Holin-X, holin superfamily III</fullName>
    </submittedName>
</protein>
<evidence type="ECO:0000313" key="3">
    <source>
        <dbReference type="Proteomes" id="UP000198825"/>
    </source>
</evidence>
<dbReference type="EMBL" id="LT629799">
    <property type="protein sequence ID" value="SDV03762.1"/>
    <property type="molecule type" value="Genomic_DNA"/>
</dbReference>
<gene>
    <name evidence="2" type="ORF">SAMN04488544_3851</name>
</gene>
<keyword evidence="3" id="KW-1185">Reference proteome</keyword>
<dbReference type="OrthoDB" id="3828498at2"/>
<keyword evidence="1" id="KW-0812">Transmembrane</keyword>
<keyword evidence="1" id="KW-0472">Membrane</keyword>
<dbReference type="STRING" id="546874.SAMN04488544_3851"/>
<feature type="transmembrane region" description="Helical" evidence="1">
    <location>
        <begin position="79"/>
        <end position="101"/>
    </location>
</feature>
<sequence>MADQGVGDIVRAISGDVKELVRDEVQLAKTELAPAAKAGGIGAGLLAGAAFFGVSAVFILYFCVVYVLVRLGLPEWASFLIVGGALLLLAGLLGAVGYTMIKKVKPPQRSIKQAKETVDAIKTSAQQTLAAIKGSKDGTKAIARK</sequence>
<name>A0A1H2NEB2_9ACTN</name>
<evidence type="ECO:0000256" key="1">
    <source>
        <dbReference type="SAM" id="Phobius"/>
    </source>
</evidence>
<accession>A0A1H2NEB2</accession>
<dbReference type="Pfam" id="PF07332">
    <property type="entry name" value="Phage_holin_3_6"/>
    <property type="match status" value="1"/>
</dbReference>
<dbReference type="AlphaFoldDB" id="A0A1H2NEB2"/>
<dbReference type="InterPro" id="IPR009937">
    <property type="entry name" value="Phage_holin_3_6"/>
</dbReference>